<evidence type="ECO:0000313" key="2">
    <source>
        <dbReference type="Proteomes" id="UP000054653"/>
    </source>
</evidence>
<reference evidence="1 2" key="1">
    <citation type="submission" date="2015-01" db="EMBL/GenBank/DDBJ databases">
        <title>Evolution of Trichinella species and genotypes.</title>
        <authorList>
            <person name="Korhonen P.K."/>
            <person name="Edoardo P."/>
            <person name="Giuseppe L.R."/>
            <person name="Gasser R.B."/>
        </authorList>
    </citation>
    <scope>NUCLEOTIDE SEQUENCE [LARGE SCALE GENOMIC DNA]</scope>
    <source>
        <strain evidence="1">ISS120</strain>
    </source>
</reference>
<gene>
    <name evidence="1" type="ORF">T03_8718</name>
</gene>
<sequence length="90" mass="10473">MCKRIESAICSLQQQQQQQAKLYTFCIRLTRNGFNDKQLSEISLQYIKFEKLSLKKSITFFAGAIGDDEYFYKNKVLKSSCDLQLKFASI</sequence>
<protein>
    <submittedName>
        <fullName evidence="1">Uncharacterized protein</fullName>
    </submittedName>
</protein>
<dbReference type="AlphaFoldDB" id="A0A0V1CSP4"/>
<organism evidence="1 2">
    <name type="scientific">Trichinella britovi</name>
    <name type="common">Parasitic roundworm</name>
    <dbReference type="NCBI Taxonomy" id="45882"/>
    <lineage>
        <taxon>Eukaryota</taxon>
        <taxon>Metazoa</taxon>
        <taxon>Ecdysozoa</taxon>
        <taxon>Nematoda</taxon>
        <taxon>Enoplea</taxon>
        <taxon>Dorylaimia</taxon>
        <taxon>Trichinellida</taxon>
        <taxon>Trichinellidae</taxon>
        <taxon>Trichinella</taxon>
    </lineage>
</organism>
<comment type="caution">
    <text evidence="1">The sequence shown here is derived from an EMBL/GenBank/DDBJ whole genome shotgun (WGS) entry which is preliminary data.</text>
</comment>
<dbReference type="OrthoDB" id="10371112at2759"/>
<dbReference type="Proteomes" id="UP000054653">
    <property type="component" value="Unassembled WGS sequence"/>
</dbReference>
<name>A0A0V1CSP4_TRIBR</name>
<evidence type="ECO:0000313" key="1">
    <source>
        <dbReference type="EMBL" id="KRY52304.1"/>
    </source>
</evidence>
<proteinExistence type="predicted"/>
<keyword evidence="2" id="KW-1185">Reference proteome</keyword>
<accession>A0A0V1CSP4</accession>
<dbReference type="EMBL" id="JYDI01000107">
    <property type="protein sequence ID" value="KRY52304.1"/>
    <property type="molecule type" value="Genomic_DNA"/>
</dbReference>